<dbReference type="OrthoDB" id="5792278at2759"/>
<feature type="transmembrane region" description="Helical" evidence="1">
    <location>
        <begin position="72"/>
        <end position="92"/>
    </location>
</feature>
<feature type="transmembrane region" description="Helical" evidence="1">
    <location>
        <begin position="185"/>
        <end position="208"/>
    </location>
</feature>
<evidence type="ECO:0000256" key="1">
    <source>
        <dbReference type="SAM" id="Phobius"/>
    </source>
</evidence>
<comment type="caution">
    <text evidence="2">The sequence shown here is derived from an EMBL/GenBank/DDBJ whole genome shotgun (WGS) entry which is preliminary data.</text>
</comment>
<feature type="transmembrane region" description="Helical" evidence="1">
    <location>
        <begin position="40"/>
        <end position="60"/>
    </location>
</feature>
<protein>
    <submittedName>
        <fullName evidence="2">Uncharacterized protein</fullName>
    </submittedName>
</protein>
<sequence>MLPFGFFVYLFLGLCQLFISSFLLTTILVKLRLRQKYSIFAVKFIVDIIVAILLISLSFLDRHSDERTCNATLVISTSIPLLQVLLLLCEVIDWSLAAFSPVYFHHSSLFTRILPFLAGAVCYAVILVALVVIDMTTDNTQCIDSPEASAVTQAYDFSLAITTVCVLGLAVLLHKNLNGAYFKPVMLHFIATLFLEEFPLITCILLKYSNNNSAIIAADVTNWLVCVHSSLHSAYFIYNHQDYRESAVQLFSKLLHNRER</sequence>
<gene>
    <name evidence="2" type="ORF">CAMP_LOCUS11395</name>
</gene>
<name>A0A9P1IN28_9PELO</name>
<reference evidence="2" key="1">
    <citation type="submission" date="2022-11" db="EMBL/GenBank/DDBJ databases">
        <authorList>
            <person name="Kikuchi T."/>
        </authorList>
    </citation>
    <scope>NUCLEOTIDE SEQUENCE</scope>
    <source>
        <strain evidence="2">PS1010</strain>
    </source>
</reference>
<dbReference type="Proteomes" id="UP001152747">
    <property type="component" value="Unassembled WGS sequence"/>
</dbReference>
<evidence type="ECO:0000313" key="2">
    <source>
        <dbReference type="EMBL" id="CAI5448758.1"/>
    </source>
</evidence>
<organism evidence="2 3">
    <name type="scientific">Caenorhabditis angaria</name>
    <dbReference type="NCBI Taxonomy" id="860376"/>
    <lineage>
        <taxon>Eukaryota</taxon>
        <taxon>Metazoa</taxon>
        <taxon>Ecdysozoa</taxon>
        <taxon>Nematoda</taxon>
        <taxon>Chromadorea</taxon>
        <taxon>Rhabditida</taxon>
        <taxon>Rhabditina</taxon>
        <taxon>Rhabditomorpha</taxon>
        <taxon>Rhabditoidea</taxon>
        <taxon>Rhabditidae</taxon>
        <taxon>Peloderinae</taxon>
        <taxon>Caenorhabditis</taxon>
    </lineage>
</organism>
<accession>A0A9P1IN28</accession>
<keyword evidence="3" id="KW-1185">Reference proteome</keyword>
<proteinExistence type="predicted"/>
<keyword evidence="1" id="KW-0472">Membrane</keyword>
<dbReference type="AlphaFoldDB" id="A0A9P1IN28"/>
<feature type="transmembrane region" description="Helical" evidence="1">
    <location>
        <begin position="113"/>
        <end position="133"/>
    </location>
</feature>
<evidence type="ECO:0000313" key="3">
    <source>
        <dbReference type="Proteomes" id="UP001152747"/>
    </source>
</evidence>
<dbReference type="EMBL" id="CANHGI010000004">
    <property type="protein sequence ID" value="CAI5448758.1"/>
    <property type="molecule type" value="Genomic_DNA"/>
</dbReference>
<keyword evidence="1" id="KW-0812">Transmembrane</keyword>
<feature type="transmembrane region" description="Helical" evidence="1">
    <location>
        <begin position="6"/>
        <end position="28"/>
    </location>
</feature>
<feature type="transmembrane region" description="Helical" evidence="1">
    <location>
        <begin position="153"/>
        <end position="173"/>
    </location>
</feature>
<keyword evidence="1" id="KW-1133">Transmembrane helix</keyword>